<protein>
    <submittedName>
        <fullName evidence="2">ABC transporter substrate-binding protein</fullName>
    </submittedName>
</protein>
<evidence type="ECO:0000259" key="1">
    <source>
        <dbReference type="Pfam" id="PF00496"/>
    </source>
</evidence>
<evidence type="ECO:0000313" key="3">
    <source>
        <dbReference type="Proteomes" id="UP000815846"/>
    </source>
</evidence>
<evidence type="ECO:0000313" key="2">
    <source>
        <dbReference type="EMBL" id="TYK66433.1"/>
    </source>
</evidence>
<dbReference type="EMBL" id="PJAI02000004">
    <property type="protein sequence ID" value="TYK66433.1"/>
    <property type="molecule type" value="Genomic_DNA"/>
</dbReference>
<accession>A0ABY3MYY3</accession>
<dbReference type="CDD" id="cd08493">
    <property type="entry name" value="PBP2_DppA_like"/>
    <property type="match status" value="1"/>
</dbReference>
<dbReference type="PANTHER" id="PTHR30290:SF28">
    <property type="entry name" value="ABC TRANSPORTER PERIPLASMIC-BINDING PROTEIN SAPA-RELATED"/>
    <property type="match status" value="1"/>
</dbReference>
<name>A0ABY3MYY3_9GAMM</name>
<gene>
    <name evidence="2" type="ORF">CWS31_005645</name>
</gene>
<dbReference type="Gene3D" id="3.40.190.10">
    <property type="entry name" value="Periplasmic binding protein-like II"/>
    <property type="match status" value="1"/>
</dbReference>
<dbReference type="Gene3D" id="3.90.76.10">
    <property type="entry name" value="Dipeptide-binding Protein, Domain 1"/>
    <property type="match status" value="1"/>
</dbReference>
<feature type="domain" description="Solute-binding protein family 5" evidence="1">
    <location>
        <begin position="77"/>
        <end position="454"/>
    </location>
</feature>
<keyword evidence="3" id="KW-1185">Reference proteome</keyword>
<dbReference type="RefSeq" id="WP_101345200.1">
    <property type="nucleotide sequence ID" value="NZ_PJAI02000004.1"/>
</dbReference>
<dbReference type="Proteomes" id="UP000815846">
    <property type="component" value="Unassembled WGS sequence"/>
</dbReference>
<dbReference type="InterPro" id="IPR030678">
    <property type="entry name" value="Peptide/Ni-bd"/>
</dbReference>
<dbReference type="Pfam" id="PF00496">
    <property type="entry name" value="SBP_bac_5"/>
    <property type="match status" value="1"/>
</dbReference>
<dbReference type="PANTHER" id="PTHR30290">
    <property type="entry name" value="PERIPLASMIC BINDING COMPONENT OF ABC TRANSPORTER"/>
    <property type="match status" value="1"/>
</dbReference>
<dbReference type="InterPro" id="IPR000914">
    <property type="entry name" value="SBP_5_dom"/>
</dbReference>
<reference evidence="2 3" key="1">
    <citation type="submission" date="2019-08" db="EMBL/GenBank/DDBJ databases">
        <title>Microbe sample from Colwellia echini.</title>
        <authorList>
            <person name="Christiansen L."/>
            <person name="Pathiraja D."/>
            <person name="Schultz-Johansen M."/>
            <person name="Choi I.-G."/>
            <person name="Stougaard P."/>
        </authorList>
    </citation>
    <scope>NUCLEOTIDE SEQUENCE [LARGE SCALE GENOMIC DNA]</scope>
    <source>
        <strain evidence="2 3">A3</strain>
    </source>
</reference>
<sequence length="570" mass="65117">MNINYFPTLTLVAFISLLTGCNEGDKLTLNERSIIYCSEGPPETFNPQLSISGTTTDATSKQLYNSLIVYKGKNNTLAPSLAKSWHVTGDGKKITFYLRQDVSFHQTSYFTPSRLFNADDVLFSFNRILDKQHSFHYVSGGQYPFFESIKFDDLVERVEKINDFTVRFILKQSDSSFLANLATDYAIILSEEYGSKLAANYSNHDLDILPIGTGPFKLKDYRVGSFIRFYRHDDYWQEKAKIEQLVYDISPSKTSRLTKFLAKECDVSSYPIAHKKITDRKDLTLESITSLNVGYFGFNTKRKPFDNKLVRQAVSLAINKQALIETVYRDQAERAKSILPENSWAYDSSIAEIAYDPERAKELLTVAGYPQGFTMDLWAMPLQRAYNPNAVTMAKLIQTDLKKIGVKVNIISYEWTAFLRRLSQGEHQSFLLGWTADNPDPDNFFTPMLSCSATDKGSNHTFWCNEEYDQLLKQALKTNNISERKNYYSKAMAIINEQIPLLPIAHSKRFQARDIHVEGEILEYFGGINFSQVSKKPAKSIINQVIPQKIEALLPQDYTDDEIITEKVKN</sequence>
<comment type="caution">
    <text evidence="2">The sequence shown here is derived from an EMBL/GenBank/DDBJ whole genome shotgun (WGS) entry which is preliminary data.</text>
</comment>
<proteinExistence type="predicted"/>
<dbReference type="InterPro" id="IPR039424">
    <property type="entry name" value="SBP_5"/>
</dbReference>
<dbReference type="SUPFAM" id="SSF53850">
    <property type="entry name" value="Periplasmic binding protein-like II"/>
    <property type="match status" value="1"/>
</dbReference>
<dbReference type="Gene3D" id="3.10.105.10">
    <property type="entry name" value="Dipeptide-binding Protein, Domain 3"/>
    <property type="match status" value="1"/>
</dbReference>
<dbReference type="PIRSF" id="PIRSF002741">
    <property type="entry name" value="MppA"/>
    <property type="match status" value="1"/>
</dbReference>
<organism evidence="2 3">
    <name type="scientific">Colwellia echini</name>
    <dbReference type="NCBI Taxonomy" id="1982103"/>
    <lineage>
        <taxon>Bacteria</taxon>
        <taxon>Pseudomonadati</taxon>
        <taxon>Pseudomonadota</taxon>
        <taxon>Gammaproteobacteria</taxon>
        <taxon>Alteromonadales</taxon>
        <taxon>Colwelliaceae</taxon>
        <taxon>Colwellia</taxon>
    </lineage>
</organism>